<feature type="region of interest" description="Disordered" evidence="1">
    <location>
        <begin position="103"/>
        <end position="124"/>
    </location>
</feature>
<accession>A0A8J2JH91</accession>
<evidence type="ECO:0000256" key="1">
    <source>
        <dbReference type="SAM" id="MobiDB-lite"/>
    </source>
</evidence>
<feature type="compositionally biased region" description="Pro residues" evidence="1">
    <location>
        <begin position="143"/>
        <end position="160"/>
    </location>
</feature>
<protein>
    <submittedName>
        <fullName evidence="2">Uncharacterized protein</fullName>
    </submittedName>
</protein>
<name>A0A8J2JH91_9HEXA</name>
<sequence>MGYPVGCPLPLFPRLFLPLTAPTSIITVPPQQFQSKSLSYISQPRVFNCYSSSPAGSKPTIISQPKLHQTLLNISRMYNKLALAAVVLSCVLLAYTSPLEEVSSAPVKAEEQQPATVPGQETNEAGEKVWWPLPASFSAMFSPPTPPPVPPPPPPPPPPAVIFIQPPQAPAPTPAPTNSSSG</sequence>
<dbReference type="AlphaFoldDB" id="A0A8J2JH91"/>
<dbReference type="EMBL" id="CAJVCH010041900">
    <property type="protein sequence ID" value="CAG7716885.1"/>
    <property type="molecule type" value="Genomic_DNA"/>
</dbReference>
<evidence type="ECO:0000313" key="2">
    <source>
        <dbReference type="EMBL" id="CAG7716885.1"/>
    </source>
</evidence>
<proteinExistence type="predicted"/>
<dbReference type="Proteomes" id="UP000708208">
    <property type="component" value="Unassembled WGS sequence"/>
</dbReference>
<keyword evidence="3" id="KW-1185">Reference proteome</keyword>
<feature type="region of interest" description="Disordered" evidence="1">
    <location>
        <begin position="141"/>
        <end position="182"/>
    </location>
</feature>
<evidence type="ECO:0000313" key="3">
    <source>
        <dbReference type="Proteomes" id="UP000708208"/>
    </source>
</evidence>
<gene>
    <name evidence="2" type="ORF">AFUS01_LOCUS6371</name>
</gene>
<organism evidence="2 3">
    <name type="scientific">Allacma fusca</name>
    <dbReference type="NCBI Taxonomy" id="39272"/>
    <lineage>
        <taxon>Eukaryota</taxon>
        <taxon>Metazoa</taxon>
        <taxon>Ecdysozoa</taxon>
        <taxon>Arthropoda</taxon>
        <taxon>Hexapoda</taxon>
        <taxon>Collembola</taxon>
        <taxon>Symphypleona</taxon>
        <taxon>Sminthuridae</taxon>
        <taxon>Allacma</taxon>
    </lineage>
</organism>
<reference evidence="2" key="1">
    <citation type="submission" date="2021-06" db="EMBL/GenBank/DDBJ databases">
        <authorList>
            <person name="Hodson N. C."/>
            <person name="Mongue J. A."/>
            <person name="Jaron S. K."/>
        </authorList>
    </citation>
    <scope>NUCLEOTIDE SEQUENCE</scope>
</reference>
<comment type="caution">
    <text evidence="2">The sequence shown here is derived from an EMBL/GenBank/DDBJ whole genome shotgun (WGS) entry which is preliminary data.</text>
</comment>
<feature type="compositionally biased region" description="Polar residues" evidence="1">
    <location>
        <begin position="113"/>
        <end position="123"/>
    </location>
</feature>